<dbReference type="InterPro" id="IPR052919">
    <property type="entry name" value="TA_system_RNase"/>
</dbReference>
<dbReference type="InterPro" id="IPR041705">
    <property type="entry name" value="PIN_Sll0205"/>
</dbReference>
<evidence type="ECO:0000259" key="1">
    <source>
        <dbReference type="Pfam" id="PF01850"/>
    </source>
</evidence>
<evidence type="ECO:0000313" key="3">
    <source>
        <dbReference type="Proteomes" id="UP001253545"/>
    </source>
</evidence>
<organism evidence="2 3">
    <name type="scientific">Glaciecola petra</name>
    <dbReference type="NCBI Taxonomy" id="3075602"/>
    <lineage>
        <taxon>Bacteria</taxon>
        <taxon>Pseudomonadati</taxon>
        <taxon>Pseudomonadota</taxon>
        <taxon>Gammaproteobacteria</taxon>
        <taxon>Alteromonadales</taxon>
        <taxon>Alteromonadaceae</taxon>
        <taxon>Glaciecola</taxon>
    </lineage>
</organism>
<dbReference type="CDD" id="cd09872">
    <property type="entry name" value="PIN_Sll0205-like"/>
    <property type="match status" value="1"/>
</dbReference>
<dbReference type="Pfam" id="PF01850">
    <property type="entry name" value="PIN"/>
    <property type="match status" value="1"/>
</dbReference>
<dbReference type="Proteomes" id="UP001253545">
    <property type="component" value="Unassembled WGS sequence"/>
</dbReference>
<gene>
    <name evidence="2" type="ORF">RM552_14445</name>
</gene>
<reference evidence="2 3" key="1">
    <citation type="submission" date="2023-09" db="EMBL/GenBank/DDBJ databases">
        <authorList>
            <person name="Rey-Velasco X."/>
        </authorList>
    </citation>
    <scope>NUCLEOTIDE SEQUENCE [LARGE SCALE GENOMIC DNA]</scope>
    <source>
        <strain evidence="2 3">P117</strain>
    </source>
</reference>
<dbReference type="SUPFAM" id="SSF88723">
    <property type="entry name" value="PIN domain-like"/>
    <property type="match status" value="1"/>
</dbReference>
<proteinExistence type="predicted"/>
<dbReference type="InterPro" id="IPR002716">
    <property type="entry name" value="PIN_dom"/>
</dbReference>
<dbReference type="RefSeq" id="WP_311369577.1">
    <property type="nucleotide sequence ID" value="NZ_JAVRHX010000005.1"/>
</dbReference>
<protein>
    <submittedName>
        <fullName evidence="2">Type II toxin-antitoxin system VapC family toxin</fullName>
    </submittedName>
</protein>
<name>A0ABU2ZTX9_9ALTE</name>
<evidence type="ECO:0000313" key="2">
    <source>
        <dbReference type="EMBL" id="MDT0596050.1"/>
    </source>
</evidence>
<feature type="domain" description="PIN" evidence="1">
    <location>
        <begin position="4"/>
        <end position="120"/>
    </location>
</feature>
<keyword evidence="3" id="KW-1185">Reference proteome</keyword>
<accession>A0ABU2ZTX9</accession>
<dbReference type="PANTHER" id="PTHR36173">
    <property type="entry name" value="RIBONUCLEASE VAPC16-RELATED"/>
    <property type="match status" value="1"/>
</dbReference>
<comment type="caution">
    <text evidence="2">The sequence shown here is derived from an EMBL/GenBank/DDBJ whole genome shotgun (WGS) entry which is preliminary data.</text>
</comment>
<dbReference type="InterPro" id="IPR029060">
    <property type="entry name" value="PIN-like_dom_sf"/>
</dbReference>
<dbReference type="PANTHER" id="PTHR36173:SF2">
    <property type="entry name" value="RIBONUCLEASE VAPC16"/>
    <property type="match status" value="1"/>
</dbReference>
<dbReference type="Gene3D" id="3.40.50.1010">
    <property type="entry name" value="5'-nuclease"/>
    <property type="match status" value="1"/>
</dbReference>
<dbReference type="EMBL" id="JAVRHX010000005">
    <property type="protein sequence ID" value="MDT0596050.1"/>
    <property type="molecule type" value="Genomic_DNA"/>
</dbReference>
<sequence>MKRVLLDTHALLWWLNGNQQLGKNSIETISNQDNDIFVSAASIWEIAIKKKKGLLEAPDDFDSIITEEGFKHLPISSYHAEQAGELELHHKDPFDRMLVAQAQAEGLILMTNDNEIPKYSVKVINAND</sequence>